<name>A0A8T8XG73_ASPJA</name>
<evidence type="ECO:0000313" key="3">
    <source>
        <dbReference type="Proteomes" id="UP000249497"/>
    </source>
</evidence>
<sequence>MSAKGEDPIEKDSVVFRHYSGQLRKNHPGQGKSAEGSSRSIPPGGPDSQHFLVYDLADHPRLGRMRETGEKSAKRTICKRYGTVVLMVAGAASRASPGLWHSVPRCTSIAATTSTIRLTGETETDRYHHSAASQAKAKLCDDDGKSKKQTTIPSDNFFTNH</sequence>
<protein>
    <submittedName>
        <fullName evidence="2">Uncharacterized protein</fullName>
    </submittedName>
</protein>
<evidence type="ECO:0000313" key="2">
    <source>
        <dbReference type="EMBL" id="RAH86369.1"/>
    </source>
</evidence>
<reference evidence="2 3" key="1">
    <citation type="submission" date="2018-02" db="EMBL/GenBank/DDBJ databases">
        <title>The genomes of Aspergillus section Nigri reveals drivers in fungal speciation.</title>
        <authorList>
            <consortium name="DOE Joint Genome Institute"/>
            <person name="Vesth T.C."/>
            <person name="Nybo J."/>
            <person name="Theobald S."/>
            <person name="Brandl J."/>
            <person name="Frisvad J.C."/>
            <person name="Nielsen K.F."/>
            <person name="Lyhne E.K."/>
            <person name="Kogle M.E."/>
            <person name="Kuo A."/>
            <person name="Riley R."/>
            <person name="Clum A."/>
            <person name="Nolan M."/>
            <person name="Lipzen A."/>
            <person name="Salamov A."/>
            <person name="Henrissat B."/>
            <person name="Wiebenga A."/>
            <person name="De vries R.P."/>
            <person name="Grigoriev I.V."/>
            <person name="Mortensen U.H."/>
            <person name="Andersen M.R."/>
            <person name="Baker S.E."/>
        </authorList>
    </citation>
    <scope>NUCLEOTIDE SEQUENCE [LARGE SCALE GENOMIC DNA]</scope>
    <source>
        <strain evidence="2 3">CBS 114.51</strain>
    </source>
</reference>
<accession>A0A8T8XG73</accession>
<dbReference type="Proteomes" id="UP000249497">
    <property type="component" value="Unassembled WGS sequence"/>
</dbReference>
<feature type="compositionally biased region" description="Polar residues" evidence="1">
    <location>
        <begin position="149"/>
        <end position="161"/>
    </location>
</feature>
<dbReference type="EMBL" id="KZ824772">
    <property type="protein sequence ID" value="RAH86369.1"/>
    <property type="molecule type" value="Genomic_DNA"/>
</dbReference>
<dbReference type="RefSeq" id="XP_025532263.1">
    <property type="nucleotide sequence ID" value="XM_025676952.1"/>
</dbReference>
<proteinExistence type="predicted"/>
<dbReference type="GeneID" id="37180645"/>
<organism evidence="2 3">
    <name type="scientific">Aspergillus japonicus CBS 114.51</name>
    <dbReference type="NCBI Taxonomy" id="1448312"/>
    <lineage>
        <taxon>Eukaryota</taxon>
        <taxon>Fungi</taxon>
        <taxon>Dikarya</taxon>
        <taxon>Ascomycota</taxon>
        <taxon>Pezizomycotina</taxon>
        <taxon>Eurotiomycetes</taxon>
        <taxon>Eurotiomycetidae</taxon>
        <taxon>Eurotiales</taxon>
        <taxon>Aspergillaceae</taxon>
        <taxon>Aspergillus</taxon>
        <taxon>Aspergillus subgen. Circumdati</taxon>
    </lineage>
</organism>
<feature type="region of interest" description="Disordered" evidence="1">
    <location>
        <begin position="1"/>
        <end position="51"/>
    </location>
</feature>
<keyword evidence="3" id="KW-1185">Reference proteome</keyword>
<evidence type="ECO:0000256" key="1">
    <source>
        <dbReference type="SAM" id="MobiDB-lite"/>
    </source>
</evidence>
<dbReference type="AlphaFoldDB" id="A0A8T8XG73"/>
<feature type="compositionally biased region" description="Basic and acidic residues" evidence="1">
    <location>
        <begin position="1"/>
        <end position="15"/>
    </location>
</feature>
<gene>
    <name evidence="2" type="ORF">BO86DRAFT_452825</name>
</gene>
<feature type="region of interest" description="Disordered" evidence="1">
    <location>
        <begin position="140"/>
        <end position="161"/>
    </location>
</feature>